<protein>
    <submittedName>
        <fullName evidence="9">Sigma-70 family RNA polymerase sigma factor</fullName>
    </submittedName>
</protein>
<dbReference type="InterPro" id="IPR036388">
    <property type="entry name" value="WH-like_DNA-bd_sf"/>
</dbReference>
<dbReference type="PANTHER" id="PTHR30173:SF43">
    <property type="entry name" value="ECF RNA POLYMERASE SIGMA FACTOR SIGI-RELATED"/>
    <property type="match status" value="1"/>
</dbReference>
<dbReference type="RefSeq" id="WP_265419160.1">
    <property type="nucleotide sequence ID" value="NZ_CP093443.1"/>
</dbReference>
<sequence length="324" mass="34390">MPSDTPPQTLADVADQFASYRPKMFAIAHRTLGSPWAADDAVQEAWIRLQRADIAAIDNLEAWLTTVISRVCIDAIRRDAARREDLHWEASDDEAAPDHDPAGEAAGAGSAPGSGGGGGGVRTDSPEDSALLRDDLTVALHVILDTLGPLERLALVLHDIFALSYDDIAPIVDRSPVAARQLASRARARLRKVDAAEVRYRQETAITSFLEAARGGDFGGLLQLLDPEIKVRSDPAAVSLAGAGAEFGAPLIGPEIIGSDAVARVFNGRAKATRLVHIDGVPAAAYVSDGVARALYLFRFAHGRVAFVEVIADEETLSHLAVTP</sequence>
<reference evidence="9" key="1">
    <citation type="submission" date="2022-03" db="EMBL/GenBank/DDBJ databases">
        <title>Brevibacterium spongiae sp. nov., isolated from marine sponge.</title>
        <authorList>
            <person name="Li Z."/>
            <person name="Zhang M."/>
        </authorList>
    </citation>
    <scope>NUCLEOTIDE SEQUENCE</scope>
    <source>
        <strain evidence="9">WHS-Z9</strain>
    </source>
</reference>
<dbReference type="Pfam" id="PF08281">
    <property type="entry name" value="Sigma70_r4_2"/>
    <property type="match status" value="1"/>
</dbReference>
<dbReference type="SUPFAM" id="SSF54427">
    <property type="entry name" value="NTF2-like"/>
    <property type="match status" value="1"/>
</dbReference>
<dbReference type="InterPro" id="IPR013249">
    <property type="entry name" value="RNA_pol_sigma70_r4_t2"/>
</dbReference>
<organism evidence="9 10">
    <name type="scientific">Brevibacterium spongiae</name>
    <dbReference type="NCBI Taxonomy" id="2909672"/>
    <lineage>
        <taxon>Bacteria</taxon>
        <taxon>Bacillati</taxon>
        <taxon>Actinomycetota</taxon>
        <taxon>Actinomycetes</taxon>
        <taxon>Micrococcales</taxon>
        <taxon>Brevibacteriaceae</taxon>
        <taxon>Brevibacterium</taxon>
    </lineage>
</organism>
<proteinExistence type="inferred from homology"/>
<gene>
    <name evidence="9" type="ORF">L1F31_02695</name>
</gene>
<feature type="compositionally biased region" description="Gly residues" evidence="6">
    <location>
        <begin position="110"/>
        <end position="121"/>
    </location>
</feature>
<feature type="region of interest" description="Disordered" evidence="6">
    <location>
        <begin position="88"/>
        <end position="127"/>
    </location>
</feature>
<evidence type="ECO:0000256" key="4">
    <source>
        <dbReference type="ARBA" id="ARBA00023082"/>
    </source>
</evidence>
<dbReference type="InterPro" id="IPR013324">
    <property type="entry name" value="RNA_pol_sigma_r3/r4-like"/>
</dbReference>
<dbReference type="InterPro" id="IPR007627">
    <property type="entry name" value="RNA_pol_sigma70_r2"/>
</dbReference>
<evidence type="ECO:0000313" key="9">
    <source>
        <dbReference type="EMBL" id="UVI36593.1"/>
    </source>
</evidence>
<evidence type="ECO:0000256" key="3">
    <source>
        <dbReference type="ARBA" id="ARBA00023015"/>
    </source>
</evidence>
<dbReference type="EMBL" id="CP093443">
    <property type="protein sequence ID" value="UVI36593.1"/>
    <property type="molecule type" value="Genomic_DNA"/>
</dbReference>
<dbReference type="InterPro" id="IPR013325">
    <property type="entry name" value="RNA_pol_sigma_r2"/>
</dbReference>
<comment type="similarity">
    <text evidence="1">Belongs to the sigma-70 factor family. ECF subfamily.</text>
</comment>
<dbReference type="InterPro" id="IPR052704">
    <property type="entry name" value="ECF_Sigma-70_Domain"/>
</dbReference>
<evidence type="ECO:0000256" key="2">
    <source>
        <dbReference type="ARBA" id="ARBA00011344"/>
    </source>
</evidence>
<evidence type="ECO:0000313" key="10">
    <source>
        <dbReference type="Proteomes" id="UP001064879"/>
    </source>
</evidence>
<dbReference type="InterPro" id="IPR032710">
    <property type="entry name" value="NTF2-like_dom_sf"/>
</dbReference>
<keyword evidence="3" id="KW-0805">Transcription regulation</keyword>
<dbReference type="Gene3D" id="1.10.10.10">
    <property type="entry name" value="Winged helix-like DNA-binding domain superfamily/Winged helix DNA-binding domain"/>
    <property type="match status" value="1"/>
</dbReference>
<evidence type="ECO:0000259" key="8">
    <source>
        <dbReference type="Pfam" id="PF08281"/>
    </source>
</evidence>
<dbReference type="SUPFAM" id="SSF88659">
    <property type="entry name" value="Sigma3 and sigma4 domains of RNA polymerase sigma factors"/>
    <property type="match status" value="1"/>
</dbReference>
<dbReference type="NCBIfam" id="TIGR02937">
    <property type="entry name" value="sigma70-ECF"/>
    <property type="match status" value="1"/>
</dbReference>
<evidence type="ECO:0000256" key="5">
    <source>
        <dbReference type="ARBA" id="ARBA00023163"/>
    </source>
</evidence>
<comment type="subunit">
    <text evidence="2">Interacts transiently with the RNA polymerase catalytic core formed by RpoA, RpoB, RpoC and RpoZ (2 alpha, 1 beta, 1 beta' and 1 omega subunit) to form the RNA polymerase holoenzyme that can initiate transcription.</text>
</comment>
<dbReference type="Proteomes" id="UP001064879">
    <property type="component" value="Chromosome"/>
</dbReference>
<evidence type="ECO:0000256" key="6">
    <source>
        <dbReference type="SAM" id="MobiDB-lite"/>
    </source>
</evidence>
<keyword evidence="5" id="KW-0804">Transcription</keyword>
<dbReference type="Pfam" id="PF04542">
    <property type="entry name" value="Sigma70_r2"/>
    <property type="match status" value="1"/>
</dbReference>
<feature type="compositionally biased region" description="Basic and acidic residues" evidence="6">
    <location>
        <begin position="88"/>
        <end position="102"/>
    </location>
</feature>
<dbReference type="SUPFAM" id="SSF88946">
    <property type="entry name" value="Sigma2 domain of RNA polymerase sigma factors"/>
    <property type="match status" value="1"/>
</dbReference>
<name>A0ABY5SPY0_9MICO</name>
<accession>A0ABY5SPY0</accession>
<feature type="domain" description="RNA polymerase sigma factor 70 region 4 type 2" evidence="8">
    <location>
        <begin position="139"/>
        <end position="190"/>
    </location>
</feature>
<feature type="domain" description="RNA polymerase sigma-70 region 2" evidence="7">
    <location>
        <begin position="17"/>
        <end position="80"/>
    </location>
</feature>
<evidence type="ECO:0000256" key="1">
    <source>
        <dbReference type="ARBA" id="ARBA00010641"/>
    </source>
</evidence>
<keyword evidence="10" id="KW-1185">Reference proteome</keyword>
<dbReference type="Gene3D" id="1.10.1740.10">
    <property type="match status" value="1"/>
</dbReference>
<dbReference type="PANTHER" id="PTHR30173">
    <property type="entry name" value="SIGMA 19 FACTOR"/>
    <property type="match status" value="1"/>
</dbReference>
<evidence type="ECO:0000259" key="7">
    <source>
        <dbReference type="Pfam" id="PF04542"/>
    </source>
</evidence>
<keyword evidence="4" id="KW-0731">Sigma factor</keyword>
<dbReference type="InterPro" id="IPR014284">
    <property type="entry name" value="RNA_pol_sigma-70_dom"/>
</dbReference>